<evidence type="ECO:0000313" key="6">
    <source>
        <dbReference type="Proteomes" id="UP000481360"/>
    </source>
</evidence>
<dbReference type="InterPro" id="IPR013658">
    <property type="entry name" value="SGL"/>
</dbReference>
<protein>
    <submittedName>
        <fullName evidence="5">SMP-30/gluconolactonase/LRE family protein</fullName>
    </submittedName>
</protein>
<dbReference type="GO" id="GO:0019853">
    <property type="term" value="P:L-ascorbic acid biosynthetic process"/>
    <property type="evidence" value="ECO:0007669"/>
    <property type="project" value="TreeGrafter"/>
</dbReference>
<comment type="similarity">
    <text evidence="1">Belongs to the SMP-30/CGR1 family.</text>
</comment>
<accession>A0A7C9VXA0</accession>
<keyword evidence="3" id="KW-0479">Metal-binding</keyword>
<organism evidence="5 6">
    <name type="scientific">Lentzea alba</name>
    <dbReference type="NCBI Taxonomy" id="2714351"/>
    <lineage>
        <taxon>Bacteria</taxon>
        <taxon>Bacillati</taxon>
        <taxon>Actinomycetota</taxon>
        <taxon>Actinomycetes</taxon>
        <taxon>Pseudonocardiales</taxon>
        <taxon>Pseudonocardiaceae</taxon>
        <taxon>Lentzea</taxon>
    </lineage>
</organism>
<evidence type="ECO:0000259" key="4">
    <source>
        <dbReference type="Pfam" id="PF08450"/>
    </source>
</evidence>
<proteinExistence type="inferred from homology"/>
<dbReference type="AlphaFoldDB" id="A0A7C9VXA0"/>
<comment type="caution">
    <text evidence="5">The sequence shown here is derived from an EMBL/GenBank/DDBJ whole genome shotgun (WGS) entry which is preliminary data.</text>
</comment>
<keyword evidence="3" id="KW-0862">Zinc</keyword>
<dbReference type="Pfam" id="PF08450">
    <property type="entry name" value="SGL"/>
    <property type="match status" value="1"/>
</dbReference>
<dbReference type="GO" id="GO:0005509">
    <property type="term" value="F:calcium ion binding"/>
    <property type="evidence" value="ECO:0007669"/>
    <property type="project" value="TreeGrafter"/>
</dbReference>
<feature type="active site" description="Proton donor/acceptor" evidence="2">
    <location>
        <position position="194"/>
    </location>
</feature>
<dbReference type="GO" id="GO:0004341">
    <property type="term" value="F:gluconolactonase activity"/>
    <property type="evidence" value="ECO:0007669"/>
    <property type="project" value="TreeGrafter"/>
</dbReference>
<feature type="binding site" evidence="3">
    <location>
        <position position="194"/>
    </location>
    <ligand>
        <name>a divalent metal cation</name>
        <dbReference type="ChEBI" id="CHEBI:60240"/>
    </ligand>
</feature>
<feature type="binding site" evidence="3">
    <location>
        <position position="144"/>
    </location>
    <ligand>
        <name>a divalent metal cation</name>
        <dbReference type="ChEBI" id="CHEBI:60240"/>
    </ligand>
</feature>
<dbReference type="PRINTS" id="PR01790">
    <property type="entry name" value="SMP30FAMILY"/>
</dbReference>
<feature type="domain" description="SMP-30/Gluconolactonase/LRE-like region" evidence="4">
    <location>
        <begin position="14"/>
        <end position="253"/>
    </location>
</feature>
<gene>
    <name evidence="5" type="ORF">G7043_20975</name>
</gene>
<dbReference type="Gene3D" id="2.120.10.30">
    <property type="entry name" value="TolB, C-terminal domain"/>
    <property type="match status" value="1"/>
</dbReference>
<evidence type="ECO:0000313" key="5">
    <source>
        <dbReference type="EMBL" id="NGY61401.1"/>
    </source>
</evidence>
<evidence type="ECO:0000256" key="2">
    <source>
        <dbReference type="PIRSR" id="PIRSR605511-1"/>
    </source>
</evidence>
<dbReference type="EMBL" id="JAAMPJ010000005">
    <property type="protein sequence ID" value="NGY61401.1"/>
    <property type="molecule type" value="Genomic_DNA"/>
</dbReference>
<comment type="cofactor">
    <cofactor evidence="3">
        <name>Zn(2+)</name>
        <dbReference type="ChEBI" id="CHEBI:29105"/>
    </cofactor>
    <text evidence="3">Binds 1 divalent metal cation per subunit.</text>
</comment>
<dbReference type="Proteomes" id="UP000481360">
    <property type="component" value="Unassembled WGS sequence"/>
</dbReference>
<feature type="binding site" evidence="3">
    <location>
        <position position="116"/>
    </location>
    <ligand>
        <name>substrate</name>
    </ligand>
</feature>
<sequence>MVSIEVAVRASAQLGEGPTWDHSSSTLLWVDILASEVHRYAPARDDDAVLVLPQHVGAAKPRAMGGIVCNLRDGIALVDRDGTKSWLVYWAREGVRGNDAGVDPSGRLWAGTMRYDQAADEGWLARITGEGAAKVMVDKVNTSNGVGWSPDATLMYYVDTPTRRIDVLDFDNATGTVANRRPLAHVGNTDGWPDGLCVDADGCVWVALWGGRAVRRYTPSGELDREIELPVDNPTACCFGGQDFTDLYVTSARVGLSDQALMDRQLNGSVLVLPALGAGLPGVAFNG</sequence>
<dbReference type="PANTHER" id="PTHR10907">
    <property type="entry name" value="REGUCALCIN"/>
    <property type="match status" value="1"/>
</dbReference>
<keyword evidence="6" id="KW-1185">Reference proteome</keyword>
<dbReference type="PANTHER" id="PTHR10907:SF47">
    <property type="entry name" value="REGUCALCIN"/>
    <property type="match status" value="1"/>
</dbReference>
<reference evidence="5 6" key="1">
    <citation type="submission" date="2020-03" db="EMBL/GenBank/DDBJ databases">
        <title>Isolation and identification of active actinomycetes.</title>
        <authorList>
            <person name="Sun X."/>
        </authorList>
    </citation>
    <scope>NUCLEOTIDE SEQUENCE [LARGE SCALE GENOMIC DNA]</scope>
    <source>
        <strain evidence="5 6">NEAU-D13</strain>
    </source>
</reference>
<dbReference type="InterPro" id="IPR005511">
    <property type="entry name" value="SMP-30"/>
</dbReference>
<feature type="binding site" evidence="3">
    <location>
        <position position="98"/>
    </location>
    <ligand>
        <name>substrate</name>
    </ligand>
</feature>
<name>A0A7C9VXA0_9PSEU</name>
<evidence type="ECO:0000256" key="3">
    <source>
        <dbReference type="PIRSR" id="PIRSR605511-2"/>
    </source>
</evidence>
<dbReference type="SUPFAM" id="SSF63829">
    <property type="entry name" value="Calcium-dependent phosphotriesterase"/>
    <property type="match status" value="1"/>
</dbReference>
<dbReference type="InterPro" id="IPR011042">
    <property type="entry name" value="6-blade_b-propeller_TolB-like"/>
</dbReference>
<evidence type="ECO:0000256" key="1">
    <source>
        <dbReference type="ARBA" id="ARBA00008853"/>
    </source>
</evidence>
<feature type="binding site" evidence="3">
    <location>
        <position position="96"/>
    </location>
    <ligand>
        <name>substrate</name>
    </ligand>
</feature>
<feature type="binding site" evidence="3">
    <location>
        <position position="16"/>
    </location>
    <ligand>
        <name>a divalent metal cation</name>
        <dbReference type="ChEBI" id="CHEBI:60240"/>
    </ligand>
</feature>